<accession>A0A8S9HSP7</accession>
<feature type="compositionally biased region" description="Acidic residues" evidence="1">
    <location>
        <begin position="35"/>
        <end position="52"/>
    </location>
</feature>
<sequence>MIQDVNDVCLTDSEEIKLEAVNYFTDFLQSPHDQEEADGTADLSEQLDYEIA</sequence>
<organism evidence="2">
    <name type="scientific">Brassica cretica</name>
    <name type="common">Mustard</name>
    <dbReference type="NCBI Taxonomy" id="69181"/>
    <lineage>
        <taxon>Eukaryota</taxon>
        <taxon>Viridiplantae</taxon>
        <taxon>Streptophyta</taxon>
        <taxon>Embryophyta</taxon>
        <taxon>Tracheophyta</taxon>
        <taxon>Spermatophyta</taxon>
        <taxon>Magnoliopsida</taxon>
        <taxon>eudicotyledons</taxon>
        <taxon>Gunneridae</taxon>
        <taxon>Pentapetalae</taxon>
        <taxon>rosids</taxon>
        <taxon>malvids</taxon>
        <taxon>Brassicales</taxon>
        <taxon>Brassicaceae</taxon>
        <taxon>Brassiceae</taxon>
        <taxon>Brassica</taxon>
    </lineage>
</organism>
<reference evidence="2" key="1">
    <citation type="submission" date="2019-12" db="EMBL/GenBank/DDBJ databases">
        <title>Genome sequencing and annotation of Brassica cretica.</title>
        <authorList>
            <person name="Studholme D.J."/>
            <person name="Sarris P.F."/>
        </authorList>
    </citation>
    <scope>NUCLEOTIDE SEQUENCE</scope>
    <source>
        <strain evidence="2">PFS-102/07</strain>
        <tissue evidence="2">Leaf</tissue>
    </source>
</reference>
<comment type="caution">
    <text evidence="2">The sequence shown here is derived from an EMBL/GenBank/DDBJ whole genome shotgun (WGS) entry which is preliminary data.</text>
</comment>
<name>A0A8S9HSP7_BRACR</name>
<proteinExistence type="predicted"/>
<evidence type="ECO:0000313" key="2">
    <source>
        <dbReference type="EMBL" id="KAF2561053.1"/>
    </source>
</evidence>
<evidence type="ECO:0000256" key="1">
    <source>
        <dbReference type="SAM" id="MobiDB-lite"/>
    </source>
</evidence>
<gene>
    <name evidence="2" type="ORF">F2Q70_00015637</name>
</gene>
<feature type="region of interest" description="Disordered" evidence="1">
    <location>
        <begin position="32"/>
        <end position="52"/>
    </location>
</feature>
<dbReference type="AlphaFoldDB" id="A0A8S9HSP7"/>
<dbReference type="EMBL" id="QGKY02001250">
    <property type="protein sequence ID" value="KAF2561053.1"/>
    <property type="molecule type" value="Genomic_DNA"/>
</dbReference>
<protein>
    <submittedName>
        <fullName evidence="2">Uncharacterized protein</fullName>
    </submittedName>
</protein>